<dbReference type="PANTHER" id="PTHR11576">
    <property type="entry name" value="ZONA PELLUCIDA SPERM-BINDING PROTEIN 3"/>
    <property type="match status" value="1"/>
</dbReference>
<dbReference type="InterPro" id="IPR055355">
    <property type="entry name" value="ZP-C"/>
</dbReference>
<dbReference type="RefSeq" id="XP_026547674.1">
    <property type="nucleotide sequence ID" value="XM_026691889.1"/>
</dbReference>
<dbReference type="GO" id="GO:0035803">
    <property type="term" value="P:egg coat formation"/>
    <property type="evidence" value="ECO:0007669"/>
    <property type="project" value="TreeGrafter"/>
</dbReference>
<keyword evidence="3" id="KW-1185">Reference proteome</keyword>
<dbReference type="InterPro" id="IPR042235">
    <property type="entry name" value="ZP-C_dom"/>
</dbReference>
<organism evidence="3 4">
    <name type="scientific">Notechis scutatus</name>
    <name type="common">mainland tiger snake</name>
    <dbReference type="NCBI Taxonomy" id="8663"/>
    <lineage>
        <taxon>Eukaryota</taxon>
        <taxon>Metazoa</taxon>
        <taxon>Chordata</taxon>
        <taxon>Craniata</taxon>
        <taxon>Vertebrata</taxon>
        <taxon>Euteleostomi</taxon>
        <taxon>Lepidosauria</taxon>
        <taxon>Squamata</taxon>
        <taxon>Bifurcata</taxon>
        <taxon>Unidentata</taxon>
        <taxon>Episquamata</taxon>
        <taxon>Toxicofera</taxon>
        <taxon>Serpentes</taxon>
        <taxon>Colubroidea</taxon>
        <taxon>Elapidae</taxon>
        <taxon>Hydrophiinae</taxon>
        <taxon>Notechis</taxon>
    </lineage>
</organism>
<name>A0A6J1W5K0_9SAUR</name>
<dbReference type="Gene3D" id="2.60.40.4100">
    <property type="entry name" value="Zona pellucida, ZP-C domain"/>
    <property type="match status" value="1"/>
</dbReference>
<dbReference type="PANTHER" id="PTHR11576:SF2">
    <property type="entry name" value="ZONA PELLUCIDA SPERM-BINDING PROTEIN 3"/>
    <property type="match status" value="1"/>
</dbReference>
<dbReference type="Proteomes" id="UP000504612">
    <property type="component" value="Unplaced"/>
</dbReference>
<evidence type="ECO:0000256" key="1">
    <source>
        <dbReference type="ARBA" id="ARBA00023157"/>
    </source>
</evidence>
<dbReference type="PROSITE" id="PS51034">
    <property type="entry name" value="ZP_2"/>
    <property type="match status" value="1"/>
</dbReference>
<dbReference type="GO" id="GO:0031012">
    <property type="term" value="C:extracellular matrix"/>
    <property type="evidence" value="ECO:0007669"/>
    <property type="project" value="TreeGrafter"/>
</dbReference>
<keyword evidence="1" id="KW-1015">Disulfide bond</keyword>
<proteinExistence type="predicted"/>
<protein>
    <submittedName>
        <fullName evidence="4">Zona pellucida sperm-binding protein 3-like</fullName>
    </submittedName>
</protein>
<dbReference type="Pfam" id="PF00100">
    <property type="entry name" value="Zona_pellucida"/>
    <property type="match status" value="1"/>
</dbReference>
<feature type="domain" description="ZP" evidence="2">
    <location>
        <begin position="1"/>
        <end position="75"/>
    </location>
</feature>
<dbReference type="InterPro" id="IPR001507">
    <property type="entry name" value="ZP_dom"/>
</dbReference>
<dbReference type="GeneID" id="113429373"/>
<dbReference type="GO" id="GO:0007339">
    <property type="term" value="P:binding of sperm to zona pellucida"/>
    <property type="evidence" value="ECO:0007669"/>
    <property type="project" value="TreeGrafter"/>
</dbReference>
<feature type="non-terminal residue" evidence="4">
    <location>
        <position position="1"/>
    </location>
</feature>
<dbReference type="KEGG" id="nss:113429373"/>
<sequence length="97" mass="10639">LLSCRCLLDGREEGVSSTFLAPRLHPETLRFTVDAFRFTGEAQERIYITCCLKVTPGNQPPDVLNKACSFNAASRSWVPVEGPSAICGCCETRSQQS</sequence>
<evidence type="ECO:0000313" key="3">
    <source>
        <dbReference type="Proteomes" id="UP000504612"/>
    </source>
</evidence>
<reference evidence="4" key="1">
    <citation type="submission" date="2025-08" db="UniProtKB">
        <authorList>
            <consortium name="RefSeq"/>
        </authorList>
    </citation>
    <scope>IDENTIFICATION</scope>
</reference>
<dbReference type="GO" id="GO:2000344">
    <property type="term" value="P:positive regulation of acrosome reaction"/>
    <property type="evidence" value="ECO:0007669"/>
    <property type="project" value="TreeGrafter"/>
</dbReference>
<evidence type="ECO:0000313" key="4">
    <source>
        <dbReference type="RefSeq" id="XP_026547674.1"/>
    </source>
</evidence>
<dbReference type="GO" id="GO:0032190">
    <property type="term" value="F:acrosin binding"/>
    <property type="evidence" value="ECO:0007669"/>
    <property type="project" value="TreeGrafter"/>
</dbReference>
<accession>A0A6J1W5K0</accession>
<gene>
    <name evidence="4" type="primary">LOC113429373</name>
</gene>
<evidence type="ECO:0000259" key="2">
    <source>
        <dbReference type="PROSITE" id="PS51034"/>
    </source>
</evidence>
<dbReference type="AlphaFoldDB" id="A0A6J1W5K0"/>
<dbReference type="FunFam" id="2.60.40.4100:FF:000002">
    <property type="entry name" value="Zona pellucida sperm-binding protein 3"/>
    <property type="match status" value="1"/>
</dbReference>